<dbReference type="GO" id="GO:0004739">
    <property type="term" value="F:pyruvate dehydrogenase (acetyl-transferring) activity"/>
    <property type="evidence" value="ECO:0007669"/>
    <property type="project" value="UniProtKB-EC"/>
</dbReference>
<dbReference type="SUPFAM" id="SSF52518">
    <property type="entry name" value="Thiamin diphosphate-binding fold (THDP-binding)"/>
    <property type="match status" value="1"/>
</dbReference>
<evidence type="ECO:0000256" key="7">
    <source>
        <dbReference type="RuleBase" id="RU361139"/>
    </source>
</evidence>
<dbReference type="InterPro" id="IPR050642">
    <property type="entry name" value="PDH_E1_Alpha_Subunit"/>
</dbReference>
<sequence>MMPDNALARITADPDHARLLLRQMLRVRRFEEACVELYSATTIRGFLHVYIGEEAVAAGVLDAIGPDDAVVATYREHGHALLRGVPATAIMAEMCGRAEGCCRGRGGSMHLFDKKTRFFGGNAIVAGGLPLAVGLALSDKMQHRDRVTVCFFGEGAIAEGEFHESMNLAALWDLPVLFCCENNLYAMGTALERSESQTDLALKASGYAVAAWAVDGMNVLAVEDAARRAVEAIRGGAGPHFLEMRTYRFRAHSMYDPERYREKAEVQHWMERDPIQLLRGWLEGAGALSPEAWAAIESDVDDEVRAAVAFGQEGTLEPVEELTRFVYSDRPRA</sequence>
<gene>
    <name evidence="7 10" type="primary">pdhA</name>
    <name evidence="10" type="ORF">ACH3VR_07575</name>
</gene>
<dbReference type="PANTHER" id="PTHR11516:SF60">
    <property type="entry name" value="PYRUVATE DEHYDROGENASE E1 COMPONENT SUBUNIT ALPHA"/>
    <property type="match status" value="1"/>
</dbReference>
<keyword evidence="6 7" id="KW-0670">Pyruvate</keyword>
<dbReference type="Gene3D" id="3.40.50.970">
    <property type="match status" value="1"/>
</dbReference>
<evidence type="ECO:0000313" key="11">
    <source>
        <dbReference type="Proteomes" id="UP001610861"/>
    </source>
</evidence>
<dbReference type="InterPro" id="IPR001017">
    <property type="entry name" value="DH_E1"/>
</dbReference>
<keyword evidence="4 7" id="KW-0560">Oxidoreductase</keyword>
<protein>
    <recommendedName>
        <fullName evidence="3 7">Pyruvate dehydrogenase E1 component subunit alpha</fullName>
        <ecNumber evidence="2 7">1.2.4.1</ecNumber>
    </recommendedName>
</protein>
<dbReference type="EMBL" id="JBIQWL010000002">
    <property type="protein sequence ID" value="MFH8250208.1"/>
    <property type="molecule type" value="Genomic_DNA"/>
</dbReference>
<evidence type="ECO:0000256" key="8">
    <source>
        <dbReference type="SAM" id="Phobius"/>
    </source>
</evidence>
<dbReference type="CDD" id="cd02000">
    <property type="entry name" value="TPP_E1_PDC_ADC_BCADC"/>
    <property type="match status" value="1"/>
</dbReference>
<dbReference type="Pfam" id="PF00676">
    <property type="entry name" value="E1_dh"/>
    <property type="match status" value="1"/>
</dbReference>
<evidence type="ECO:0000256" key="4">
    <source>
        <dbReference type="ARBA" id="ARBA00023002"/>
    </source>
</evidence>
<name>A0ABW7Q5U3_9MICO</name>
<comment type="caution">
    <text evidence="10">The sequence shown here is derived from an EMBL/GenBank/DDBJ whole genome shotgun (WGS) entry which is preliminary data.</text>
</comment>
<comment type="catalytic activity">
    <reaction evidence="7">
        <text>N(6)-[(R)-lipoyl]-L-lysyl-[protein] + pyruvate + H(+) = N(6)-[(R)-S(8)-acetyldihydrolipoyl]-L-lysyl-[protein] + CO2</text>
        <dbReference type="Rhea" id="RHEA:19189"/>
        <dbReference type="Rhea" id="RHEA-COMP:10474"/>
        <dbReference type="Rhea" id="RHEA-COMP:10478"/>
        <dbReference type="ChEBI" id="CHEBI:15361"/>
        <dbReference type="ChEBI" id="CHEBI:15378"/>
        <dbReference type="ChEBI" id="CHEBI:16526"/>
        <dbReference type="ChEBI" id="CHEBI:83099"/>
        <dbReference type="ChEBI" id="CHEBI:83111"/>
        <dbReference type="EC" id="1.2.4.1"/>
    </reaction>
</comment>
<evidence type="ECO:0000256" key="2">
    <source>
        <dbReference type="ARBA" id="ARBA00012281"/>
    </source>
</evidence>
<evidence type="ECO:0000256" key="1">
    <source>
        <dbReference type="ARBA" id="ARBA00001964"/>
    </source>
</evidence>
<evidence type="ECO:0000259" key="9">
    <source>
        <dbReference type="Pfam" id="PF00676"/>
    </source>
</evidence>
<comment type="subunit">
    <text evidence="7">Heterodimer of an alpha and a beta chain.</text>
</comment>
<keyword evidence="11" id="KW-1185">Reference proteome</keyword>
<evidence type="ECO:0000256" key="3">
    <source>
        <dbReference type="ARBA" id="ARBA00014159"/>
    </source>
</evidence>
<comment type="function">
    <text evidence="7">The pyruvate dehydrogenase complex catalyzes the overall conversion of pyruvate to acetyl-CoA and CO(2).</text>
</comment>
<dbReference type="InterPro" id="IPR029061">
    <property type="entry name" value="THDP-binding"/>
</dbReference>
<dbReference type="PANTHER" id="PTHR11516">
    <property type="entry name" value="PYRUVATE DEHYDROGENASE E1 COMPONENT, ALPHA SUBUNIT BACTERIAL AND ORGANELLAR"/>
    <property type="match status" value="1"/>
</dbReference>
<evidence type="ECO:0000256" key="5">
    <source>
        <dbReference type="ARBA" id="ARBA00023052"/>
    </source>
</evidence>
<accession>A0ABW7Q5U3</accession>
<comment type="cofactor">
    <cofactor evidence="1 7">
        <name>thiamine diphosphate</name>
        <dbReference type="ChEBI" id="CHEBI:58937"/>
    </cofactor>
</comment>
<feature type="domain" description="Dehydrogenase E1 component" evidence="9">
    <location>
        <begin position="23"/>
        <end position="311"/>
    </location>
</feature>
<dbReference type="RefSeq" id="WP_396640141.1">
    <property type="nucleotide sequence ID" value="NZ_JBIQWL010000002.1"/>
</dbReference>
<dbReference type="NCBIfam" id="TIGR03182">
    <property type="entry name" value="PDH_E1_alph_y"/>
    <property type="match status" value="1"/>
</dbReference>
<keyword evidence="5 7" id="KW-0786">Thiamine pyrophosphate</keyword>
<evidence type="ECO:0000256" key="6">
    <source>
        <dbReference type="ARBA" id="ARBA00023317"/>
    </source>
</evidence>
<reference evidence="10 11" key="1">
    <citation type="submission" date="2024-09" db="EMBL/GenBank/DDBJ databases">
        <authorList>
            <person name="Pan X."/>
        </authorList>
    </citation>
    <scope>NUCLEOTIDE SEQUENCE [LARGE SCALE GENOMIC DNA]</scope>
    <source>
        <strain evidence="10 11">B2969</strain>
    </source>
</reference>
<organism evidence="10 11">
    <name type="scientific">Microbacterium alkaliflavum</name>
    <dbReference type="NCBI Taxonomy" id="3248839"/>
    <lineage>
        <taxon>Bacteria</taxon>
        <taxon>Bacillati</taxon>
        <taxon>Actinomycetota</taxon>
        <taxon>Actinomycetes</taxon>
        <taxon>Micrococcales</taxon>
        <taxon>Microbacteriaceae</taxon>
        <taxon>Microbacterium</taxon>
    </lineage>
</organism>
<evidence type="ECO:0000313" key="10">
    <source>
        <dbReference type="EMBL" id="MFH8250208.1"/>
    </source>
</evidence>
<keyword evidence="8" id="KW-1133">Transmembrane helix</keyword>
<feature type="transmembrane region" description="Helical" evidence="8">
    <location>
        <begin position="118"/>
        <end position="137"/>
    </location>
</feature>
<keyword evidence="8" id="KW-0812">Transmembrane</keyword>
<keyword evidence="8" id="KW-0472">Membrane</keyword>
<proteinExistence type="predicted"/>
<dbReference type="Proteomes" id="UP001610861">
    <property type="component" value="Unassembled WGS sequence"/>
</dbReference>
<dbReference type="InterPro" id="IPR017597">
    <property type="entry name" value="Pyrv_DH_E1_asu_subgrp-y"/>
</dbReference>
<dbReference type="EC" id="1.2.4.1" evidence="2 7"/>